<sequence length="72" mass="7887">MIKIIEGRELNSCPCCGSFTLDEVGVYEICTICGWEDDPVQSAAPDYAGGANSCSLREAQILWQNKISRNSE</sequence>
<organism evidence="2">
    <name type="scientific">Cupriavidus pinatubonensis (strain JMP 134 / LMG 1197)</name>
    <name type="common">Cupriavidus necator (strain JMP 134)</name>
    <dbReference type="NCBI Taxonomy" id="264198"/>
    <lineage>
        <taxon>Bacteria</taxon>
        <taxon>Pseudomonadati</taxon>
        <taxon>Pseudomonadota</taxon>
        <taxon>Betaproteobacteria</taxon>
        <taxon>Burkholderiales</taxon>
        <taxon>Burkholderiaceae</taxon>
        <taxon>Cupriavidus</taxon>
    </lineage>
</organism>
<protein>
    <recommendedName>
        <fullName evidence="1">Cysteine-rich CPCC domain-containing protein</fullName>
    </recommendedName>
</protein>
<dbReference type="HOGENOM" id="CLU_161873_2_0_4"/>
<dbReference type="EMBL" id="CP000090">
    <property type="protein sequence ID" value="AAZ62280.1"/>
    <property type="molecule type" value="Genomic_DNA"/>
</dbReference>
<evidence type="ECO:0000259" key="1">
    <source>
        <dbReference type="Pfam" id="PF14206"/>
    </source>
</evidence>
<proteinExistence type="predicted"/>
<dbReference type="eggNOG" id="ENOG5033ADN">
    <property type="taxonomic scope" value="Bacteria"/>
</dbReference>
<feature type="domain" description="Cysteine-rich CPCC" evidence="1">
    <location>
        <begin position="12"/>
        <end position="62"/>
    </location>
</feature>
<dbReference type="Pfam" id="PF14206">
    <property type="entry name" value="Cys_rich_CPCC"/>
    <property type="match status" value="1"/>
</dbReference>
<reference evidence="2" key="1">
    <citation type="submission" date="2005-08" db="EMBL/GenBank/DDBJ databases">
        <title>Complete sequence of Chromosome1 of Ralstonia eutropha JMP134.</title>
        <authorList>
            <person name="Copeland A."/>
            <person name="Lucas S."/>
            <person name="Lapidus A."/>
            <person name="Barry K."/>
            <person name="Detter J.C."/>
            <person name="Glavina T."/>
            <person name="Hammon N."/>
            <person name="Israni S."/>
            <person name="Pitluck S."/>
            <person name="Goltsman E."/>
            <person name="Martinez M."/>
            <person name="Schmutz J."/>
            <person name="Larimer F."/>
            <person name="Land M."/>
            <person name="Lykidis A."/>
            <person name="Richardson P."/>
        </authorList>
    </citation>
    <scope>NUCLEOTIDE SEQUENCE</scope>
    <source>
        <strain evidence="2">JMP134</strain>
    </source>
</reference>
<dbReference type="KEGG" id="reu:Reut_A2920"/>
<dbReference type="AlphaFoldDB" id="Q46X53"/>
<dbReference type="InterPro" id="IPR025983">
    <property type="entry name" value="Cys_rich_CPCC"/>
</dbReference>
<evidence type="ECO:0000313" key="2">
    <source>
        <dbReference type="EMBL" id="AAZ62280.1"/>
    </source>
</evidence>
<dbReference type="OrthoDB" id="1456570at2"/>
<name>Q46X53_CUPPJ</name>
<dbReference type="STRING" id="264198.Reut_A2920"/>
<accession>Q46X53</accession>
<gene>
    <name evidence="2" type="ordered locus">Reut_A2920</name>
</gene>